<dbReference type="Proteomes" id="UP000464787">
    <property type="component" value="Chromosome"/>
</dbReference>
<dbReference type="GO" id="GO:0009306">
    <property type="term" value="P:protein secretion"/>
    <property type="evidence" value="ECO:0007669"/>
    <property type="project" value="InterPro"/>
</dbReference>
<evidence type="ECO:0000256" key="3">
    <source>
        <dbReference type="ARBA" id="ARBA00022475"/>
    </source>
</evidence>
<keyword evidence="5 7" id="KW-1133">Transmembrane helix</keyword>
<organism evidence="8 9">
    <name type="scientific">Xylophilus rhododendri</name>
    <dbReference type="NCBI Taxonomy" id="2697032"/>
    <lineage>
        <taxon>Bacteria</taxon>
        <taxon>Pseudomonadati</taxon>
        <taxon>Pseudomonadota</taxon>
        <taxon>Betaproteobacteria</taxon>
        <taxon>Burkholderiales</taxon>
        <taxon>Xylophilus</taxon>
    </lineage>
</organism>
<comment type="similarity">
    <text evidence="2">Belongs to the FliQ/MopD/SpaQ family.</text>
</comment>
<dbReference type="PIRSF" id="PIRSF004669">
    <property type="entry name" value="FliQ"/>
    <property type="match status" value="1"/>
</dbReference>
<dbReference type="PANTHER" id="PTHR34040">
    <property type="entry name" value="FLAGELLAR BIOSYNTHETIC PROTEIN FLIQ"/>
    <property type="match status" value="1"/>
</dbReference>
<evidence type="ECO:0000256" key="7">
    <source>
        <dbReference type="SAM" id="Phobius"/>
    </source>
</evidence>
<keyword evidence="9" id="KW-1185">Reference proteome</keyword>
<sequence>MHSDLALKMTSELCWMALVICGPILGLTLLVGVVVSMLQVVTQIQEASLTFVPKLLTAGLTVILLGPWMMRKLTHFATGLWDGIPALF</sequence>
<dbReference type="GO" id="GO:0005886">
    <property type="term" value="C:plasma membrane"/>
    <property type="evidence" value="ECO:0007669"/>
    <property type="project" value="UniProtKB-SubCell"/>
</dbReference>
<keyword evidence="8" id="KW-0969">Cilium</keyword>
<evidence type="ECO:0000313" key="8">
    <source>
        <dbReference type="EMBL" id="QHI99177.1"/>
    </source>
</evidence>
<dbReference type="PANTHER" id="PTHR34040:SF2">
    <property type="entry name" value="FLAGELLAR BIOSYNTHETIC PROTEIN FLIQ"/>
    <property type="match status" value="1"/>
</dbReference>
<comment type="subcellular location">
    <subcellularLocation>
        <location evidence="1">Cell membrane</location>
        <topology evidence="1">Multi-pass membrane protein</topology>
    </subcellularLocation>
</comment>
<reference evidence="8 9" key="1">
    <citation type="submission" date="2020-01" db="EMBL/GenBank/DDBJ databases">
        <title>Genome sequencing of strain KACC 21265.</title>
        <authorList>
            <person name="Heo J."/>
            <person name="Kim S.-J."/>
            <person name="Kim J.-S."/>
            <person name="Hong S.-B."/>
            <person name="Kwon S.-W."/>
        </authorList>
    </citation>
    <scope>NUCLEOTIDE SEQUENCE [LARGE SCALE GENOMIC DNA]</scope>
    <source>
        <strain evidence="8 9">KACC 21265</strain>
    </source>
</reference>
<keyword evidence="3" id="KW-1003">Cell membrane</keyword>
<feature type="transmembrane region" description="Helical" evidence="7">
    <location>
        <begin position="51"/>
        <end position="70"/>
    </location>
</feature>
<dbReference type="RefSeq" id="WP_160552958.1">
    <property type="nucleotide sequence ID" value="NZ_CP047650.1"/>
</dbReference>
<dbReference type="Pfam" id="PF01313">
    <property type="entry name" value="Bac_export_3"/>
    <property type="match status" value="1"/>
</dbReference>
<evidence type="ECO:0000256" key="5">
    <source>
        <dbReference type="ARBA" id="ARBA00022989"/>
    </source>
</evidence>
<proteinExistence type="inferred from homology"/>
<dbReference type="AlphaFoldDB" id="A0A857J635"/>
<evidence type="ECO:0000256" key="1">
    <source>
        <dbReference type="ARBA" id="ARBA00004651"/>
    </source>
</evidence>
<evidence type="ECO:0000256" key="4">
    <source>
        <dbReference type="ARBA" id="ARBA00022692"/>
    </source>
</evidence>
<dbReference type="EMBL" id="CP047650">
    <property type="protein sequence ID" value="QHI99177.1"/>
    <property type="molecule type" value="Genomic_DNA"/>
</dbReference>
<evidence type="ECO:0000256" key="2">
    <source>
        <dbReference type="ARBA" id="ARBA00006156"/>
    </source>
</evidence>
<dbReference type="KEGG" id="xyk:GT347_15045"/>
<evidence type="ECO:0000313" key="9">
    <source>
        <dbReference type="Proteomes" id="UP000464787"/>
    </source>
</evidence>
<keyword evidence="6 7" id="KW-0472">Membrane</keyword>
<accession>A0A857J635</accession>
<keyword evidence="4 7" id="KW-0812">Transmembrane</keyword>
<feature type="transmembrane region" description="Helical" evidence="7">
    <location>
        <begin position="12"/>
        <end position="39"/>
    </location>
</feature>
<keyword evidence="8" id="KW-0282">Flagellum</keyword>
<name>A0A857J635_9BURK</name>
<protein>
    <submittedName>
        <fullName evidence="8">Flagellar type III secretion system protein FliQ</fullName>
    </submittedName>
</protein>
<gene>
    <name evidence="8" type="primary">fliQ</name>
    <name evidence="8" type="ORF">GT347_15045</name>
</gene>
<evidence type="ECO:0000256" key="6">
    <source>
        <dbReference type="ARBA" id="ARBA00023136"/>
    </source>
</evidence>
<dbReference type="InterPro" id="IPR002191">
    <property type="entry name" value="Bac_export_3"/>
</dbReference>
<keyword evidence="8" id="KW-0966">Cell projection</keyword>
<dbReference type="PRINTS" id="PR00952">
    <property type="entry name" value="TYPE3IMQPROT"/>
</dbReference>